<dbReference type="EMBL" id="JARKIB010000020">
    <property type="protein sequence ID" value="KAJ7768353.1"/>
    <property type="molecule type" value="Genomic_DNA"/>
</dbReference>
<gene>
    <name evidence="3" type="ORF">B0H16DRAFT_1785290</name>
</gene>
<evidence type="ECO:0000313" key="4">
    <source>
        <dbReference type="Proteomes" id="UP001215598"/>
    </source>
</evidence>
<proteinExistence type="predicted"/>
<organism evidence="3 4">
    <name type="scientific">Mycena metata</name>
    <dbReference type="NCBI Taxonomy" id="1033252"/>
    <lineage>
        <taxon>Eukaryota</taxon>
        <taxon>Fungi</taxon>
        <taxon>Dikarya</taxon>
        <taxon>Basidiomycota</taxon>
        <taxon>Agaricomycotina</taxon>
        <taxon>Agaricomycetes</taxon>
        <taxon>Agaricomycetidae</taxon>
        <taxon>Agaricales</taxon>
        <taxon>Marasmiineae</taxon>
        <taxon>Mycenaceae</taxon>
        <taxon>Mycena</taxon>
    </lineage>
</organism>
<comment type="caution">
    <text evidence="3">The sequence shown here is derived from an EMBL/GenBank/DDBJ whole genome shotgun (WGS) entry which is preliminary data.</text>
</comment>
<sequence length="154" mass="16371">MGIPYSRQINAAFDQVTPLVAEGFKVLQATRNISILLAVIQVLTVVLLLQILVILLAILITVHPNLERERDTLVTPALRWGASWLMLISHSNGGGLLLTGVVVVIAILMGGAGGLWATGKNVTDVVPEEEDAGEVEGREEGNDGDAPKDGKSKK</sequence>
<feature type="region of interest" description="Disordered" evidence="1">
    <location>
        <begin position="127"/>
        <end position="154"/>
    </location>
</feature>
<feature type="compositionally biased region" description="Basic and acidic residues" evidence="1">
    <location>
        <begin position="135"/>
        <end position="154"/>
    </location>
</feature>
<keyword evidence="2" id="KW-0472">Membrane</keyword>
<reference evidence="3" key="1">
    <citation type="submission" date="2023-03" db="EMBL/GenBank/DDBJ databases">
        <title>Massive genome expansion in bonnet fungi (Mycena s.s.) driven by repeated elements and novel gene families across ecological guilds.</title>
        <authorList>
            <consortium name="Lawrence Berkeley National Laboratory"/>
            <person name="Harder C.B."/>
            <person name="Miyauchi S."/>
            <person name="Viragh M."/>
            <person name="Kuo A."/>
            <person name="Thoen E."/>
            <person name="Andreopoulos B."/>
            <person name="Lu D."/>
            <person name="Skrede I."/>
            <person name="Drula E."/>
            <person name="Henrissat B."/>
            <person name="Morin E."/>
            <person name="Kohler A."/>
            <person name="Barry K."/>
            <person name="LaButti K."/>
            <person name="Morin E."/>
            <person name="Salamov A."/>
            <person name="Lipzen A."/>
            <person name="Mereny Z."/>
            <person name="Hegedus B."/>
            <person name="Baldrian P."/>
            <person name="Stursova M."/>
            <person name="Weitz H."/>
            <person name="Taylor A."/>
            <person name="Grigoriev I.V."/>
            <person name="Nagy L.G."/>
            <person name="Martin F."/>
            <person name="Kauserud H."/>
        </authorList>
    </citation>
    <scope>NUCLEOTIDE SEQUENCE</scope>
    <source>
        <strain evidence="3">CBHHK182m</strain>
    </source>
</reference>
<name>A0AAD7JN21_9AGAR</name>
<protein>
    <submittedName>
        <fullName evidence="3">Uncharacterized protein</fullName>
    </submittedName>
</protein>
<feature type="transmembrane region" description="Helical" evidence="2">
    <location>
        <begin position="82"/>
        <end position="108"/>
    </location>
</feature>
<dbReference type="AlphaFoldDB" id="A0AAD7JN21"/>
<accession>A0AAD7JN21</accession>
<evidence type="ECO:0000256" key="1">
    <source>
        <dbReference type="SAM" id="MobiDB-lite"/>
    </source>
</evidence>
<dbReference type="Proteomes" id="UP001215598">
    <property type="component" value="Unassembled WGS sequence"/>
</dbReference>
<evidence type="ECO:0000256" key="2">
    <source>
        <dbReference type="SAM" id="Phobius"/>
    </source>
</evidence>
<keyword evidence="4" id="KW-1185">Reference proteome</keyword>
<keyword evidence="2" id="KW-1133">Transmembrane helix</keyword>
<keyword evidence="2" id="KW-0812">Transmembrane</keyword>
<feature type="transmembrane region" description="Helical" evidence="2">
    <location>
        <begin position="35"/>
        <end position="62"/>
    </location>
</feature>
<evidence type="ECO:0000313" key="3">
    <source>
        <dbReference type="EMBL" id="KAJ7768353.1"/>
    </source>
</evidence>